<reference evidence="2" key="1">
    <citation type="journal article" date="2019" name="Int. J. Syst. Evol. Microbiol.">
        <title>The Global Catalogue of Microorganisms (GCM) 10K type strain sequencing project: providing services to taxonomists for standard genome sequencing and annotation.</title>
        <authorList>
            <consortium name="The Broad Institute Genomics Platform"/>
            <consortium name="The Broad Institute Genome Sequencing Center for Infectious Disease"/>
            <person name="Wu L."/>
            <person name="Ma J."/>
        </authorList>
    </citation>
    <scope>NUCLEOTIDE SEQUENCE [LARGE SCALE GENOMIC DNA]</scope>
    <source>
        <strain evidence="2">CCUG 62221</strain>
    </source>
</reference>
<comment type="caution">
    <text evidence="1">The sequence shown here is derived from an EMBL/GenBank/DDBJ whole genome shotgun (WGS) entry which is preliminary data.</text>
</comment>
<evidence type="ECO:0000313" key="2">
    <source>
        <dbReference type="Proteomes" id="UP001597241"/>
    </source>
</evidence>
<dbReference type="EMBL" id="JBHTMV010000003">
    <property type="protein sequence ID" value="MFD1293807.1"/>
    <property type="molecule type" value="Genomic_DNA"/>
</dbReference>
<evidence type="ECO:0008006" key="3">
    <source>
        <dbReference type="Google" id="ProtNLM"/>
    </source>
</evidence>
<keyword evidence="2" id="KW-1185">Reference proteome</keyword>
<protein>
    <recommendedName>
        <fullName evidence="3">STAS/SEC14 domain-containing protein</fullName>
    </recommendedName>
</protein>
<gene>
    <name evidence="1" type="ORF">ACFQ5N_08170</name>
</gene>
<sequence length="123" mass="14502">MIISNFNKQTKILETEFTVDVSLNEIINYIIATKKNKTYPRLLKIKTNATTANFTFSIDDLEKIVIENRKSLEKYDFIIDAIIVEDPKTTVISMLYKELEKNKKYKFNIFSTEKAATMWLKEY</sequence>
<dbReference type="RefSeq" id="WP_386808998.1">
    <property type="nucleotide sequence ID" value="NZ_JBHTMV010000003.1"/>
</dbReference>
<evidence type="ECO:0000313" key="1">
    <source>
        <dbReference type="EMBL" id="MFD1293807.1"/>
    </source>
</evidence>
<name>A0ABW3WPH5_9FLAO</name>
<dbReference type="Proteomes" id="UP001597241">
    <property type="component" value="Unassembled WGS sequence"/>
</dbReference>
<proteinExistence type="predicted"/>
<accession>A0ABW3WPH5</accession>
<organism evidence="1 2">
    <name type="scientific">Lutibacter holmesii</name>
    <dbReference type="NCBI Taxonomy" id="1137985"/>
    <lineage>
        <taxon>Bacteria</taxon>
        <taxon>Pseudomonadati</taxon>
        <taxon>Bacteroidota</taxon>
        <taxon>Flavobacteriia</taxon>
        <taxon>Flavobacteriales</taxon>
        <taxon>Flavobacteriaceae</taxon>
        <taxon>Lutibacter</taxon>
    </lineage>
</organism>